<dbReference type="EMBL" id="VSSQ01087033">
    <property type="protein sequence ID" value="MPN34149.1"/>
    <property type="molecule type" value="Genomic_DNA"/>
</dbReference>
<accession>A0A645H7T1</accession>
<protein>
    <submittedName>
        <fullName evidence="1">Uncharacterized protein</fullName>
    </submittedName>
</protein>
<dbReference type="AlphaFoldDB" id="A0A645H7T1"/>
<organism evidence="1">
    <name type="scientific">bioreactor metagenome</name>
    <dbReference type="NCBI Taxonomy" id="1076179"/>
    <lineage>
        <taxon>unclassified sequences</taxon>
        <taxon>metagenomes</taxon>
        <taxon>ecological metagenomes</taxon>
    </lineage>
</organism>
<name>A0A645H7T1_9ZZZZ</name>
<evidence type="ECO:0000313" key="1">
    <source>
        <dbReference type="EMBL" id="MPN34149.1"/>
    </source>
</evidence>
<sequence length="130" mass="14959">MTADIRRAWHDASPAQRAEVQELATQLHAELGMSVILGRLDDYRGEPEYALWRSLSRGGTRLEEWWGRIRAARTWRERVVLIARLPLVNQQHLAAILGHKPSVRELIGEFFARPMRAIRSELGKRRGAAR</sequence>
<comment type="caution">
    <text evidence="1">The sequence shown here is derived from an EMBL/GenBank/DDBJ whole genome shotgun (WGS) entry which is preliminary data.</text>
</comment>
<gene>
    <name evidence="1" type="ORF">SDC9_181642</name>
</gene>
<reference evidence="1" key="1">
    <citation type="submission" date="2019-08" db="EMBL/GenBank/DDBJ databases">
        <authorList>
            <person name="Kucharzyk K."/>
            <person name="Murdoch R.W."/>
            <person name="Higgins S."/>
            <person name="Loffler F."/>
        </authorList>
    </citation>
    <scope>NUCLEOTIDE SEQUENCE</scope>
</reference>
<proteinExistence type="predicted"/>